<dbReference type="Gene3D" id="1.10.357.10">
    <property type="entry name" value="Tetracycline Repressor, domain 2"/>
    <property type="match status" value="1"/>
</dbReference>
<dbReference type="InterPro" id="IPR009057">
    <property type="entry name" value="Homeodomain-like_sf"/>
</dbReference>
<dbReference type="SUPFAM" id="SSF46689">
    <property type="entry name" value="Homeodomain-like"/>
    <property type="match status" value="1"/>
</dbReference>
<protein>
    <submittedName>
        <fullName evidence="4">TetR/AcrR family transcriptional regulator</fullName>
    </submittedName>
</protein>
<accession>A0A3N9NYF4</accession>
<name>A0A3N9NYF4_9BACL</name>
<feature type="domain" description="HTH tetR-type" evidence="3">
    <location>
        <begin position="44"/>
        <end position="104"/>
    </location>
</feature>
<dbReference type="PANTHER" id="PTHR43479">
    <property type="entry name" value="ACREF/ENVCD OPERON REPRESSOR-RELATED"/>
    <property type="match status" value="1"/>
</dbReference>
<feature type="DNA-binding region" description="H-T-H motif" evidence="2">
    <location>
        <begin position="67"/>
        <end position="86"/>
    </location>
</feature>
<dbReference type="PANTHER" id="PTHR43479:SF22">
    <property type="entry name" value="TRANSCRIPTIONAL REGULATOR, TETR FAMILY"/>
    <property type="match status" value="1"/>
</dbReference>
<dbReference type="AlphaFoldDB" id="A0A3N9NYF4"/>
<evidence type="ECO:0000256" key="2">
    <source>
        <dbReference type="PROSITE-ProRule" id="PRU00335"/>
    </source>
</evidence>
<comment type="caution">
    <text evidence="4">The sequence shown here is derived from an EMBL/GenBank/DDBJ whole genome shotgun (WGS) entry which is preliminary data.</text>
</comment>
<dbReference type="EMBL" id="RQPI01000027">
    <property type="protein sequence ID" value="RQW07894.1"/>
    <property type="molecule type" value="Genomic_DNA"/>
</dbReference>
<dbReference type="GO" id="GO:0003677">
    <property type="term" value="F:DNA binding"/>
    <property type="evidence" value="ECO:0007669"/>
    <property type="project" value="UniProtKB-UniRule"/>
</dbReference>
<dbReference type="OrthoDB" id="9812993at2"/>
<evidence type="ECO:0000313" key="4">
    <source>
        <dbReference type="EMBL" id="RQW07894.1"/>
    </source>
</evidence>
<dbReference type="PROSITE" id="PS50977">
    <property type="entry name" value="HTH_TETR_2"/>
    <property type="match status" value="1"/>
</dbReference>
<proteinExistence type="predicted"/>
<evidence type="ECO:0000259" key="3">
    <source>
        <dbReference type="PROSITE" id="PS50977"/>
    </source>
</evidence>
<dbReference type="PROSITE" id="PS01081">
    <property type="entry name" value="HTH_TETR_1"/>
    <property type="match status" value="1"/>
</dbReference>
<keyword evidence="5" id="KW-1185">Reference proteome</keyword>
<dbReference type="Proteomes" id="UP000282529">
    <property type="component" value="Unassembled WGS sequence"/>
</dbReference>
<sequence>MNKIEFDPRHDSLYKIMNYWSLDSMFIILYPWSQGVKRGFVMMSVTKQEIIRSAFQLFKKKGFLATSIQEIAEDCSIAKGSVYKYFPSKEDLFCQVFDECQMAYFDQAEHLKKTETGTPKEGLVKQIVFRYQYFIEFNRILVEFTELPITQDATFRPLRNHVRGRMMEWHKAWLLEVYGPQIEPFLWDLVFIYRAILKDYLLRILYEVKPLSIEDTAWFIVDKLDALAAHMTRAGSKALLGQSSYDAFIHMGSDDWRREREQAIEELLGRVTAALEVWPNGSARRKELQEVIHLLGAEIAQPQLKRPLIQALCAFLEQEQELKSLVIQLKQIVLSERDGSK</sequence>
<evidence type="ECO:0000256" key="1">
    <source>
        <dbReference type="ARBA" id="ARBA00023125"/>
    </source>
</evidence>
<dbReference type="InterPro" id="IPR023772">
    <property type="entry name" value="DNA-bd_HTH_TetR-type_CS"/>
</dbReference>
<dbReference type="Pfam" id="PF00440">
    <property type="entry name" value="TetR_N"/>
    <property type="match status" value="1"/>
</dbReference>
<organism evidence="4 5">
    <name type="scientific">Paenibacillus rhizophilus</name>
    <dbReference type="NCBI Taxonomy" id="1850366"/>
    <lineage>
        <taxon>Bacteria</taxon>
        <taxon>Bacillati</taxon>
        <taxon>Bacillota</taxon>
        <taxon>Bacilli</taxon>
        <taxon>Bacillales</taxon>
        <taxon>Paenibacillaceae</taxon>
        <taxon>Paenibacillus</taxon>
    </lineage>
</organism>
<keyword evidence="1 2" id="KW-0238">DNA-binding</keyword>
<dbReference type="InterPro" id="IPR050624">
    <property type="entry name" value="HTH-type_Tx_Regulator"/>
</dbReference>
<reference evidence="4 5" key="1">
    <citation type="submission" date="2018-11" db="EMBL/GenBank/DDBJ databases">
        <title>Genome sequence of strain 7197.</title>
        <authorList>
            <person name="Gao J."/>
            <person name="Sun J."/>
        </authorList>
    </citation>
    <scope>NUCLEOTIDE SEQUENCE [LARGE SCALE GENOMIC DNA]</scope>
    <source>
        <strain evidence="4 5">7197</strain>
    </source>
</reference>
<evidence type="ECO:0000313" key="5">
    <source>
        <dbReference type="Proteomes" id="UP000282529"/>
    </source>
</evidence>
<dbReference type="PRINTS" id="PR00455">
    <property type="entry name" value="HTHTETR"/>
</dbReference>
<dbReference type="InterPro" id="IPR001647">
    <property type="entry name" value="HTH_TetR"/>
</dbReference>
<gene>
    <name evidence="4" type="ORF">EH198_23815</name>
</gene>